<evidence type="ECO:0000313" key="9">
    <source>
        <dbReference type="Proteomes" id="UP001523550"/>
    </source>
</evidence>
<proteinExistence type="predicted"/>
<dbReference type="InterPro" id="IPR012902">
    <property type="entry name" value="N_methyl_site"/>
</dbReference>
<accession>A0ABT1GCJ2</accession>
<gene>
    <name evidence="8" type="ORF">J2T60_002088</name>
</gene>
<reference evidence="8 9" key="1">
    <citation type="submission" date="2022-03" db="EMBL/GenBank/DDBJ databases">
        <title>Genomic Encyclopedia of Type Strains, Phase III (KMG-III): the genomes of soil and plant-associated and newly described type strains.</title>
        <authorList>
            <person name="Whitman W."/>
        </authorList>
    </citation>
    <scope>NUCLEOTIDE SEQUENCE [LARGE SCALE GENOMIC DNA]</scope>
    <source>
        <strain evidence="8 9">BSker1</strain>
    </source>
</reference>
<evidence type="ECO:0000256" key="4">
    <source>
        <dbReference type="ARBA" id="ARBA00022989"/>
    </source>
</evidence>
<dbReference type="Gene3D" id="3.30.700.10">
    <property type="entry name" value="Glycoprotein, Type 4 Pilin"/>
    <property type="match status" value="1"/>
</dbReference>
<dbReference type="PANTHER" id="PTHR30093:SF44">
    <property type="entry name" value="TYPE II SECRETION SYSTEM CORE PROTEIN G"/>
    <property type="match status" value="1"/>
</dbReference>
<comment type="subcellular location">
    <subcellularLocation>
        <location evidence="1">Membrane</location>
        <topology evidence="1">Single-pass membrane protein</topology>
    </subcellularLocation>
</comment>
<dbReference type="PROSITE" id="PS00409">
    <property type="entry name" value="PROKAR_NTER_METHYL"/>
    <property type="match status" value="1"/>
</dbReference>
<feature type="compositionally biased region" description="Acidic residues" evidence="6">
    <location>
        <begin position="96"/>
        <end position="109"/>
    </location>
</feature>
<dbReference type="Pfam" id="PF07963">
    <property type="entry name" value="N_methyl"/>
    <property type="match status" value="1"/>
</dbReference>
<dbReference type="InterPro" id="IPR045584">
    <property type="entry name" value="Pilin-like"/>
</dbReference>
<dbReference type="PANTHER" id="PTHR30093">
    <property type="entry name" value="GENERAL SECRETION PATHWAY PROTEIN G"/>
    <property type="match status" value="1"/>
</dbReference>
<evidence type="ECO:0000256" key="5">
    <source>
        <dbReference type="ARBA" id="ARBA00023136"/>
    </source>
</evidence>
<keyword evidence="9" id="KW-1185">Reference proteome</keyword>
<comment type="caution">
    <text evidence="8">The sequence shown here is derived from an EMBL/GenBank/DDBJ whole genome shotgun (WGS) entry which is preliminary data.</text>
</comment>
<evidence type="ECO:0000256" key="2">
    <source>
        <dbReference type="ARBA" id="ARBA00022481"/>
    </source>
</evidence>
<dbReference type="Proteomes" id="UP001523550">
    <property type="component" value="Unassembled WGS sequence"/>
</dbReference>
<feature type="transmembrane region" description="Helical" evidence="7">
    <location>
        <begin position="12"/>
        <end position="31"/>
    </location>
</feature>
<dbReference type="NCBIfam" id="TIGR02532">
    <property type="entry name" value="IV_pilin_GFxxxE"/>
    <property type="match status" value="1"/>
</dbReference>
<feature type="region of interest" description="Disordered" evidence="6">
    <location>
        <begin position="83"/>
        <end position="109"/>
    </location>
</feature>
<dbReference type="SUPFAM" id="SSF54523">
    <property type="entry name" value="Pili subunits"/>
    <property type="match status" value="1"/>
</dbReference>
<evidence type="ECO:0000256" key="6">
    <source>
        <dbReference type="SAM" id="MobiDB-lite"/>
    </source>
</evidence>
<sequence>MRNQKGFTLIELVVVLVILGILAAVAVPRFIDLSEEASQAAVEGVAGSLSSAAAINYAASRAGSEEATNIDACDDAGGLLQGGLDEDRFTPSGPSDLDDGDTAECTVTDDDNDVSATFQLIAVDTD</sequence>
<keyword evidence="4 7" id="KW-1133">Transmembrane helix</keyword>
<evidence type="ECO:0000313" key="8">
    <source>
        <dbReference type="EMBL" id="MCP1728088.1"/>
    </source>
</evidence>
<keyword evidence="5 7" id="KW-0472">Membrane</keyword>
<evidence type="ECO:0000256" key="7">
    <source>
        <dbReference type="SAM" id="Phobius"/>
    </source>
</evidence>
<protein>
    <submittedName>
        <fullName evidence="8">MSHA pilin protein MshA</fullName>
    </submittedName>
</protein>
<evidence type="ECO:0000256" key="1">
    <source>
        <dbReference type="ARBA" id="ARBA00004167"/>
    </source>
</evidence>
<keyword evidence="3 7" id="KW-0812">Transmembrane</keyword>
<organism evidence="8 9">
    <name type="scientific">Natronospira proteinivora</name>
    <dbReference type="NCBI Taxonomy" id="1807133"/>
    <lineage>
        <taxon>Bacteria</taxon>
        <taxon>Pseudomonadati</taxon>
        <taxon>Pseudomonadota</taxon>
        <taxon>Gammaproteobacteria</taxon>
        <taxon>Natronospirales</taxon>
        <taxon>Natronospiraceae</taxon>
        <taxon>Natronospira</taxon>
    </lineage>
</organism>
<evidence type="ECO:0000256" key="3">
    <source>
        <dbReference type="ARBA" id="ARBA00022692"/>
    </source>
</evidence>
<dbReference type="EMBL" id="JALJYF010000002">
    <property type="protein sequence ID" value="MCP1728088.1"/>
    <property type="molecule type" value="Genomic_DNA"/>
</dbReference>
<keyword evidence="2" id="KW-0488">Methylation</keyword>
<name>A0ABT1GCJ2_9GAMM</name>
<dbReference type="RefSeq" id="WP_301288410.1">
    <property type="nucleotide sequence ID" value="NZ_JALJYF010000002.1"/>
</dbReference>